<proteinExistence type="predicted"/>
<dbReference type="EMBL" id="CP144089">
    <property type="protein sequence ID" value="WWD06198.1"/>
    <property type="molecule type" value="Genomic_DNA"/>
</dbReference>
<dbReference type="InterPro" id="IPR048661">
    <property type="entry name" value="CPL1-like"/>
</dbReference>
<sequence length="317" mass="35421">MCLVITFQFVCQIFKPRKPNSAIMFSTPFEQLIAIALLSRSVMGLMPFLGCPATLPPDATRVQYPTQASFCPDICLDQNYNYAYFDYHLDDPICFCGDNPASISSYTDSQSIYAGCASGYEEHKTISSFDHLFCQHDVSLVDQTSPIIVNRFSECFAHCQNYLIAMVQTHPDSEDLGCFCGTDYNDGQEEACNRNAQFLYFNDFTSPSGALKKRQRERVERNSRRRLEAFCPNKMIPCNVTGVPDAFECLDTNFELESCGGCISGHFNDDHKLASNGVHCSSIPGVALGASTCMMGKCEIYACKKGWVWMEGKCEKI</sequence>
<dbReference type="Proteomes" id="UP001358614">
    <property type="component" value="Chromosome 1"/>
</dbReference>
<reference evidence="2 3" key="1">
    <citation type="submission" date="2024-01" db="EMBL/GenBank/DDBJ databases">
        <title>Comparative genomics of Cryptococcus and Kwoniella reveals pathogenesis evolution and contrasting modes of karyotype evolution via chromosome fusion or intercentromeric recombination.</title>
        <authorList>
            <person name="Coelho M.A."/>
            <person name="David-Palma M."/>
            <person name="Shea T."/>
            <person name="Bowers K."/>
            <person name="McGinley-Smith S."/>
            <person name="Mohammad A.W."/>
            <person name="Gnirke A."/>
            <person name="Yurkov A.M."/>
            <person name="Nowrousian M."/>
            <person name="Sun S."/>
            <person name="Cuomo C.A."/>
            <person name="Heitman J."/>
        </authorList>
    </citation>
    <scope>NUCLEOTIDE SEQUENCE [LARGE SCALE GENOMIC DNA]</scope>
    <source>
        <strain evidence="2 3">PYCC6329</strain>
    </source>
</reference>
<organism evidence="2 3">
    <name type="scientific">Kwoniella europaea PYCC6329</name>
    <dbReference type="NCBI Taxonomy" id="1423913"/>
    <lineage>
        <taxon>Eukaryota</taxon>
        <taxon>Fungi</taxon>
        <taxon>Dikarya</taxon>
        <taxon>Basidiomycota</taxon>
        <taxon>Agaricomycotina</taxon>
        <taxon>Tremellomycetes</taxon>
        <taxon>Tremellales</taxon>
        <taxon>Cryptococcaceae</taxon>
        <taxon>Kwoniella</taxon>
    </lineage>
</organism>
<protein>
    <recommendedName>
        <fullName evidence="1">Protein CPL1-like domain-containing protein</fullName>
    </recommendedName>
</protein>
<dbReference type="Pfam" id="PF21671">
    <property type="entry name" value="CPL1-like"/>
    <property type="match status" value="1"/>
</dbReference>
<dbReference type="PANTHER" id="PTHR35192:SF2">
    <property type="entry name" value="APPLE DOMAIN-CONTAINING PROTEIN"/>
    <property type="match status" value="1"/>
</dbReference>
<dbReference type="RefSeq" id="XP_066084165.1">
    <property type="nucleotide sequence ID" value="XM_066228068.1"/>
</dbReference>
<gene>
    <name evidence="2" type="ORF">V865_004284</name>
</gene>
<keyword evidence="3" id="KW-1185">Reference proteome</keyword>
<dbReference type="PANTHER" id="PTHR35192">
    <property type="entry name" value="PROTEIN, PUTATIVE-RELATED"/>
    <property type="match status" value="1"/>
</dbReference>
<dbReference type="GeneID" id="91103085"/>
<dbReference type="AlphaFoldDB" id="A0AAX4KK61"/>
<name>A0AAX4KK61_9TREE</name>
<evidence type="ECO:0000313" key="3">
    <source>
        <dbReference type="Proteomes" id="UP001358614"/>
    </source>
</evidence>
<dbReference type="InterPro" id="IPR038955">
    <property type="entry name" value="PriA/CPL1_fungi"/>
</dbReference>
<accession>A0AAX4KK61</accession>
<evidence type="ECO:0000259" key="1">
    <source>
        <dbReference type="Pfam" id="PF21671"/>
    </source>
</evidence>
<evidence type="ECO:0000313" key="2">
    <source>
        <dbReference type="EMBL" id="WWD06198.1"/>
    </source>
</evidence>
<dbReference type="KEGG" id="ker:91103085"/>
<feature type="domain" description="Protein CPL1-like" evidence="1">
    <location>
        <begin position="247"/>
        <end position="310"/>
    </location>
</feature>